<name>A0A4R5BED2_9PSEU</name>
<sequence length="120" mass="12721">MSDTVADDVEPRAAGTCRSGRAEAPAVVVDQHPNASGAENPPIVDVPVLMPATTALTSLTAFTVGERPADRLTATAGAVASQSFERDHQERTHVHNRGRPYSAQELLEAVHRRALGDTVQ</sequence>
<reference evidence="2 3" key="1">
    <citation type="submission" date="2019-03" db="EMBL/GenBank/DDBJ databases">
        <title>Draft genome sequences of novel Actinobacteria.</title>
        <authorList>
            <person name="Sahin N."/>
            <person name="Ay H."/>
            <person name="Saygin H."/>
        </authorList>
    </citation>
    <scope>NUCLEOTIDE SEQUENCE [LARGE SCALE GENOMIC DNA]</scope>
    <source>
        <strain evidence="2 3">5K548</strain>
    </source>
</reference>
<evidence type="ECO:0000313" key="3">
    <source>
        <dbReference type="Proteomes" id="UP000294723"/>
    </source>
</evidence>
<evidence type="ECO:0000256" key="1">
    <source>
        <dbReference type="SAM" id="MobiDB-lite"/>
    </source>
</evidence>
<proteinExistence type="predicted"/>
<organism evidence="2 3">
    <name type="scientific">Saccharopolyspora karakumensis</name>
    <dbReference type="NCBI Taxonomy" id="2530386"/>
    <lineage>
        <taxon>Bacteria</taxon>
        <taxon>Bacillati</taxon>
        <taxon>Actinomycetota</taxon>
        <taxon>Actinomycetes</taxon>
        <taxon>Pseudonocardiales</taxon>
        <taxon>Pseudonocardiaceae</taxon>
        <taxon>Saccharopolyspora</taxon>
    </lineage>
</organism>
<feature type="region of interest" description="Disordered" evidence="1">
    <location>
        <begin position="1"/>
        <end position="25"/>
    </location>
</feature>
<gene>
    <name evidence="2" type="ORF">E1202_27830</name>
</gene>
<comment type="caution">
    <text evidence="2">The sequence shown here is derived from an EMBL/GenBank/DDBJ whole genome shotgun (WGS) entry which is preliminary data.</text>
</comment>
<dbReference type="Proteomes" id="UP000294723">
    <property type="component" value="Unassembled WGS sequence"/>
</dbReference>
<evidence type="ECO:0000313" key="2">
    <source>
        <dbReference type="EMBL" id="TDD82154.1"/>
    </source>
</evidence>
<dbReference type="AlphaFoldDB" id="A0A4R5BED2"/>
<dbReference type="EMBL" id="SMLA01000068">
    <property type="protein sequence ID" value="TDD82154.1"/>
    <property type="molecule type" value="Genomic_DNA"/>
</dbReference>
<keyword evidence="3" id="KW-1185">Reference proteome</keyword>
<accession>A0A4R5BED2</accession>
<protein>
    <submittedName>
        <fullName evidence="2">Uncharacterized protein</fullName>
    </submittedName>
</protein>